<evidence type="ECO:0000256" key="2">
    <source>
        <dbReference type="ARBA" id="ARBA00022630"/>
    </source>
</evidence>
<evidence type="ECO:0000256" key="4">
    <source>
        <dbReference type="ARBA" id="ARBA00023002"/>
    </source>
</evidence>
<dbReference type="PANTHER" id="PTHR42934">
    <property type="entry name" value="GLYCOLATE OXIDASE SUBUNIT GLCD"/>
    <property type="match status" value="1"/>
</dbReference>
<dbReference type="Gene3D" id="3.30.465.10">
    <property type="match status" value="1"/>
</dbReference>
<comment type="cofactor">
    <cofactor evidence="1">
        <name>FAD</name>
        <dbReference type="ChEBI" id="CHEBI:57692"/>
    </cofactor>
</comment>
<dbReference type="Pfam" id="PF02913">
    <property type="entry name" value="FAD-oxidase_C"/>
    <property type="match status" value="1"/>
</dbReference>
<keyword evidence="3" id="KW-0274">FAD</keyword>
<dbReference type="Gene3D" id="3.30.70.2740">
    <property type="match status" value="1"/>
</dbReference>
<dbReference type="InterPro" id="IPR036318">
    <property type="entry name" value="FAD-bd_PCMH-like_sf"/>
</dbReference>
<name>A0ABP5NMH3_9MICC</name>
<dbReference type="InterPro" id="IPR016171">
    <property type="entry name" value="Vanillyl_alc_oxidase_C-sub2"/>
</dbReference>
<evidence type="ECO:0000256" key="1">
    <source>
        <dbReference type="ARBA" id="ARBA00001974"/>
    </source>
</evidence>
<dbReference type="InterPro" id="IPR016169">
    <property type="entry name" value="FAD-bd_PCMH_sub2"/>
</dbReference>
<feature type="domain" description="FAD-binding PCMH-type" evidence="5">
    <location>
        <begin position="66"/>
        <end position="245"/>
    </location>
</feature>
<dbReference type="InterPro" id="IPR051914">
    <property type="entry name" value="FAD-linked_OxidoTrans_Type4"/>
</dbReference>
<dbReference type="InterPro" id="IPR006094">
    <property type="entry name" value="Oxid_FAD_bind_N"/>
</dbReference>
<reference evidence="7" key="1">
    <citation type="journal article" date="2019" name="Int. J. Syst. Evol. Microbiol.">
        <title>The Global Catalogue of Microorganisms (GCM) 10K type strain sequencing project: providing services to taxonomists for standard genome sequencing and annotation.</title>
        <authorList>
            <consortium name="The Broad Institute Genomics Platform"/>
            <consortium name="The Broad Institute Genome Sequencing Center for Infectious Disease"/>
            <person name="Wu L."/>
            <person name="Ma J."/>
        </authorList>
    </citation>
    <scope>NUCLEOTIDE SEQUENCE [LARGE SCALE GENOMIC DNA]</scope>
    <source>
        <strain evidence="7">JCM 16034</strain>
    </source>
</reference>
<sequence>MTMAGPASTPDRHDTESHTMPLQTEYPTAEATASSATAAVLAAHPRATSDPQARAAVATDRSGYVPATLPDGVVRAESADDVIEALRLAHAHNVPVVPRGAGTGLAAGASAHAGQIVVDVSGMDRILEIDPVEMIAVVQPGVLNAEVNAAAAEHGLFYAPDPASTAICSIGGNIATNAGGMWCAKYGVTRESVLGLTVVLADGRVVRTGRRTIKGVTGYDLNALFIGSEGTLGIVVEATLRLRPRPIRTETLAAYFDDIEAAGLAASAITAARIQPSILELMDGPTLGAVDRAEGTHHRELGGAFLLAQTDGYGAHLELDEIARAIEPYASSVHRAGSAEEAEALVKARRDAIPSLEKLGRVSIGDIAVPRNRLAEAFTGLEEISARTGVPIFSVAHAADGNLHPMIVVDPDTSITEGPAKEALGDMFHLAQGLGGTLTGEHGVGLLKRQWVEEEVGEISRSLQGAIKAAFDPTGILNPGKAI</sequence>
<protein>
    <submittedName>
        <fullName evidence="6">FAD-linked oxidase C-terminal domain-containing protein</fullName>
    </submittedName>
</protein>
<keyword evidence="7" id="KW-1185">Reference proteome</keyword>
<dbReference type="InterPro" id="IPR016164">
    <property type="entry name" value="FAD-linked_Oxase-like_C"/>
</dbReference>
<keyword evidence="4" id="KW-0560">Oxidoreductase</keyword>
<organism evidence="6 7">
    <name type="scientific">Sinomonas flava</name>
    <dbReference type="NCBI Taxonomy" id="496857"/>
    <lineage>
        <taxon>Bacteria</taxon>
        <taxon>Bacillati</taxon>
        <taxon>Actinomycetota</taxon>
        <taxon>Actinomycetes</taxon>
        <taxon>Micrococcales</taxon>
        <taxon>Micrococcaceae</taxon>
        <taxon>Sinomonas</taxon>
    </lineage>
</organism>
<dbReference type="PROSITE" id="PS51387">
    <property type="entry name" value="FAD_PCMH"/>
    <property type="match status" value="1"/>
</dbReference>
<proteinExistence type="predicted"/>
<dbReference type="InterPro" id="IPR004113">
    <property type="entry name" value="FAD-bd_oxidored_4_C"/>
</dbReference>
<evidence type="ECO:0000259" key="5">
    <source>
        <dbReference type="PROSITE" id="PS51387"/>
    </source>
</evidence>
<evidence type="ECO:0000313" key="7">
    <source>
        <dbReference type="Proteomes" id="UP001500432"/>
    </source>
</evidence>
<keyword evidence="2" id="KW-0285">Flavoprotein</keyword>
<dbReference type="Proteomes" id="UP001500432">
    <property type="component" value="Unassembled WGS sequence"/>
</dbReference>
<dbReference type="Gene3D" id="1.10.45.10">
    <property type="entry name" value="Vanillyl-alcohol Oxidase, Chain A, domain 4"/>
    <property type="match status" value="1"/>
</dbReference>
<dbReference type="InterPro" id="IPR016166">
    <property type="entry name" value="FAD-bd_PCMH"/>
</dbReference>
<evidence type="ECO:0000256" key="3">
    <source>
        <dbReference type="ARBA" id="ARBA00022827"/>
    </source>
</evidence>
<dbReference type="EMBL" id="BAAAQW010000006">
    <property type="protein sequence ID" value="GAA2200794.1"/>
    <property type="molecule type" value="Genomic_DNA"/>
</dbReference>
<dbReference type="Pfam" id="PF01565">
    <property type="entry name" value="FAD_binding_4"/>
    <property type="match status" value="1"/>
</dbReference>
<dbReference type="SUPFAM" id="SSF56176">
    <property type="entry name" value="FAD-binding/transporter-associated domain-like"/>
    <property type="match status" value="1"/>
</dbReference>
<dbReference type="SUPFAM" id="SSF55103">
    <property type="entry name" value="FAD-linked oxidases, C-terminal domain"/>
    <property type="match status" value="1"/>
</dbReference>
<accession>A0ABP5NMH3</accession>
<comment type="caution">
    <text evidence="6">The sequence shown here is derived from an EMBL/GenBank/DDBJ whole genome shotgun (WGS) entry which is preliminary data.</text>
</comment>
<gene>
    <name evidence="6" type="ORF">GCM10009849_22690</name>
</gene>
<dbReference type="PANTHER" id="PTHR42934:SF2">
    <property type="entry name" value="GLYCOLATE OXIDASE SUBUNIT GLCD"/>
    <property type="match status" value="1"/>
</dbReference>
<evidence type="ECO:0000313" key="6">
    <source>
        <dbReference type="EMBL" id="GAA2200794.1"/>
    </source>
</evidence>